<keyword evidence="9" id="KW-0732">Signal</keyword>
<keyword evidence="11" id="KW-1185">Reference proteome</keyword>
<comment type="similarity">
    <text evidence="2 8">Belongs to the glycosyltransferase 92 family.</text>
</comment>
<gene>
    <name evidence="10" type="ORF">CAMP_LOCUS14728</name>
</gene>
<dbReference type="Pfam" id="PF01697">
    <property type="entry name" value="Glyco_transf_92"/>
    <property type="match status" value="1"/>
</dbReference>
<evidence type="ECO:0000256" key="1">
    <source>
        <dbReference type="ARBA" id="ARBA00004167"/>
    </source>
</evidence>
<dbReference type="GO" id="GO:0016020">
    <property type="term" value="C:membrane"/>
    <property type="evidence" value="ECO:0007669"/>
    <property type="project" value="UniProtKB-SubCell"/>
</dbReference>
<keyword evidence="7" id="KW-0472">Membrane</keyword>
<evidence type="ECO:0000313" key="11">
    <source>
        <dbReference type="Proteomes" id="UP001152747"/>
    </source>
</evidence>
<evidence type="ECO:0000256" key="8">
    <source>
        <dbReference type="RuleBase" id="RU366017"/>
    </source>
</evidence>
<keyword evidence="4 8" id="KW-0808">Transferase</keyword>
<keyword evidence="6" id="KW-1133">Transmembrane helix</keyword>
<keyword evidence="5" id="KW-0812">Transmembrane</keyword>
<dbReference type="AlphaFoldDB" id="A0A9P1IVX3"/>
<keyword evidence="3 8" id="KW-0328">Glycosyltransferase</keyword>
<dbReference type="GO" id="GO:0016757">
    <property type="term" value="F:glycosyltransferase activity"/>
    <property type="evidence" value="ECO:0007669"/>
    <property type="project" value="UniProtKB-UniRule"/>
</dbReference>
<protein>
    <recommendedName>
        <fullName evidence="8">Glycosyltransferase family 92 protein</fullName>
        <ecNumber evidence="8">2.4.1.-</ecNumber>
    </recommendedName>
</protein>
<evidence type="ECO:0000256" key="7">
    <source>
        <dbReference type="ARBA" id="ARBA00023136"/>
    </source>
</evidence>
<evidence type="ECO:0000256" key="3">
    <source>
        <dbReference type="ARBA" id="ARBA00022676"/>
    </source>
</evidence>
<dbReference type="OrthoDB" id="2526284at2759"/>
<dbReference type="EC" id="2.4.1.-" evidence="8"/>
<comment type="subcellular location">
    <subcellularLocation>
        <location evidence="1">Membrane</location>
        <topology evidence="1">Single-pass membrane protein</topology>
    </subcellularLocation>
</comment>
<reference evidence="10" key="1">
    <citation type="submission" date="2022-11" db="EMBL/GenBank/DDBJ databases">
        <authorList>
            <person name="Kikuchi T."/>
        </authorList>
    </citation>
    <scope>NUCLEOTIDE SEQUENCE</scope>
    <source>
        <strain evidence="10">PS1010</strain>
    </source>
</reference>
<accession>A0A9P1IVX3</accession>
<organism evidence="10 11">
    <name type="scientific">Caenorhabditis angaria</name>
    <dbReference type="NCBI Taxonomy" id="860376"/>
    <lineage>
        <taxon>Eukaryota</taxon>
        <taxon>Metazoa</taxon>
        <taxon>Ecdysozoa</taxon>
        <taxon>Nematoda</taxon>
        <taxon>Chromadorea</taxon>
        <taxon>Rhabditida</taxon>
        <taxon>Rhabditina</taxon>
        <taxon>Rhabditomorpha</taxon>
        <taxon>Rhabditoidea</taxon>
        <taxon>Rhabditidae</taxon>
        <taxon>Peloderinae</taxon>
        <taxon>Caenorhabditis</taxon>
    </lineage>
</organism>
<dbReference type="InterPro" id="IPR008166">
    <property type="entry name" value="Glyco_transf_92"/>
</dbReference>
<evidence type="ECO:0000313" key="10">
    <source>
        <dbReference type="EMBL" id="CAI5452091.1"/>
    </source>
</evidence>
<dbReference type="PANTHER" id="PTHR21461">
    <property type="entry name" value="GLYCOSYLTRANSFERASE FAMILY 92 PROTEIN"/>
    <property type="match status" value="1"/>
</dbReference>
<dbReference type="Proteomes" id="UP001152747">
    <property type="component" value="Unassembled WGS sequence"/>
</dbReference>
<feature type="chain" id="PRO_5040446571" description="Glycosyltransferase family 92 protein" evidence="9">
    <location>
        <begin position="21"/>
        <end position="467"/>
    </location>
</feature>
<evidence type="ECO:0000256" key="6">
    <source>
        <dbReference type="ARBA" id="ARBA00022989"/>
    </source>
</evidence>
<evidence type="ECO:0000256" key="9">
    <source>
        <dbReference type="SAM" id="SignalP"/>
    </source>
</evidence>
<dbReference type="PANTHER" id="PTHR21461:SF9">
    <property type="entry name" value="GLYCOSYLTRANSFERASE FAMILY 92 PROTEIN"/>
    <property type="match status" value="1"/>
</dbReference>
<evidence type="ECO:0000256" key="5">
    <source>
        <dbReference type="ARBA" id="ARBA00022692"/>
    </source>
</evidence>
<sequence length="467" mass="55232">MSVKILHLFVFIIFITQQLCEEDRVFVESHLFNSSNIEELKILDELAEEDLLISINTETNNECRMESWNNITTETLPNFKNYEKWKKDCVNCLSDLMSDGQMRLISSFVYSDFIAVVVSLLGDKHTGKLVYCHYYDCNHKKINRIFESELFPAATVRCARQSGAEYISITLNISDIPVHPIPIQSRIEEPKYEIGVCGGQVYGNHSIWLTIIEFIEHHRLIGASFFYLSIFYSDEKTIRVINDYERLGILDPNFINLEYKFINFQFHIIQMADCFYRSRMHSKWVINIDLDEIFVVKNSQSFSSLLNSLPKSIIGLSFPVSRIQVVNQQSSKLENLMFYEKHTISTRPLWFSLKSIYQHKHSHSLFYHWAWRFDKGFRIMTMNSTIGYFRHYRKKFDGKEWVNGFVPYRNIKLNRTFSNTLKNKIIARINYLFNQRYIACEEIDPYFINYFKSKDKCIYRNGTGINV</sequence>
<evidence type="ECO:0000256" key="4">
    <source>
        <dbReference type="ARBA" id="ARBA00022679"/>
    </source>
</evidence>
<dbReference type="EMBL" id="CANHGI010000005">
    <property type="protein sequence ID" value="CAI5452091.1"/>
    <property type="molecule type" value="Genomic_DNA"/>
</dbReference>
<comment type="caution">
    <text evidence="10">The sequence shown here is derived from an EMBL/GenBank/DDBJ whole genome shotgun (WGS) entry which is preliminary data.</text>
</comment>
<proteinExistence type="inferred from homology"/>
<evidence type="ECO:0000256" key="2">
    <source>
        <dbReference type="ARBA" id="ARBA00007647"/>
    </source>
</evidence>
<dbReference type="GO" id="GO:0005737">
    <property type="term" value="C:cytoplasm"/>
    <property type="evidence" value="ECO:0007669"/>
    <property type="project" value="TreeGrafter"/>
</dbReference>
<name>A0A9P1IVX3_9PELO</name>
<feature type="signal peptide" evidence="9">
    <location>
        <begin position="1"/>
        <end position="20"/>
    </location>
</feature>